<organism evidence="1 2">
    <name type="scientific">Araneus ventricosus</name>
    <name type="common">Orbweaver spider</name>
    <name type="synonym">Epeira ventricosa</name>
    <dbReference type="NCBI Taxonomy" id="182803"/>
    <lineage>
        <taxon>Eukaryota</taxon>
        <taxon>Metazoa</taxon>
        <taxon>Ecdysozoa</taxon>
        <taxon>Arthropoda</taxon>
        <taxon>Chelicerata</taxon>
        <taxon>Arachnida</taxon>
        <taxon>Araneae</taxon>
        <taxon>Araneomorphae</taxon>
        <taxon>Entelegynae</taxon>
        <taxon>Araneoidea</taxon>
        <taxon>Araneidae</taxon>
        <taxon>Araneus</taxon>
    </lineage>
</organism>
<protein>
    <submittedName>
        <fullName evidence="1">Uncharacterized protein</fullName>
    </submittedName>
</protein>
<reference evidence="1 2" key="1">
    <citation type="journal article" date="2019" name="Sci. Rep.">
        <title>Orb-weaving spider Araneus ventricosus genome elucidates the spidroin gene catalogue.</title>
        <authorList>
            <person name="Kono N."/>
            <person name="Nakamura H."/>
            <person name="Ohtoshi R."/>
            <person name="Moran D.A.P."/>
            <person name="Shinohara A."/>
            <person name="Yoshida Y."/>
            <person name="Fujiwara M."/>
            <person name="Mori M."/>
            <person name="Tomita M."/>
            <person name="Arakawa K."/>
        </authorList>
    </citation>
    <scope>NUCLEOTIDE SEQUENCE [LARGE SCALE GENOMIC DNA]</scope>
</reference>
<comment type="caution">
    <text evidence="1">The sequence shown here is derived from an EMBL/GenBank/DDBJ whole genome shotgun (WGS) entry which is preliminary data.</text>
</comment>
<accession>A0A4Y2RAU3</accession>
<keyword evidence="2" id="KW-1185">Reference proteome</keyword>
<dbReference type="EMBL" id="BGPR01143587">
    <property type="protein sequence ID" value="GBN72556.1"/>
    <property type="molecule type" value="Genomic_DNA"/>
</dbReference>
<sequence length="148" mass="16212">MLPTSGRSIFAFKAGNSSVLHSVHLSQHCFFLHPFESEKSGTSVHLKFQHSLAVGESDLLSPSTAALRSPIPSSTPRISDLQPDLVKSFEVPTTLAKGPTKVSAHELPEFGLVGNPTFQSRYAIFHRFSTLTLVFSFPCSKISILEER</sequence>
<dbReference type="Proteomes" id="UP000499080">
    <property type="component" value="Unassembled WGS sequence"/>
</dbReference>
<evidence type="ECO:0000313" key="1">
    <source>
        <dbReference type="EMBL" id="GBN72556.1"/>
    </source>
</evidence>
<gene>
    <name evidence="1" type="ORF">AVEN_194074_1</name>
</gene>
<evidence type="ECO:0000313" key="2">
    <source>
        <dbReference type="Proteomes" id="UP000499080"/>
    </source>
</evidence>
<name>A0A4Y2RAU3_ARAVE</name>
<proteinExistence type="predicted"/>
<dbReference type="AlphaFoldDB" id="A0A4Y2RAU3"/>